<sequence length="74" mass="7869">MIITTSQNCKSSLLTRIAHPGGAVATNKAVSVAKFLKRKLQEPGGFGSLDPELIERAVENIKETANANKGGCWT</sequence>
<dbReference type="AlphaFoldDB" id="A0AAD3XXM2"/>
<comment type="caution">
    <text evidence="1">The sequence shown here is derived from an EMBL/GenBank/DDBJ whole genome shotgun (WGS) entry which is preliminary data.</text>
</comment>
<dbReference type="Proteomes" id="UP001279734">
    <property type="component" value="Unassembled WGS sequence"/>
</dbReference>
<keyword evidence="2" id="KW-1185">Reference proteome</keyword>
<gene>
    <name evidence="1" type="ORF">Nepgr_021881</name>
</gene>
<reference evidence="1" key="1">
    <citation type="submission" date="2023-05" db="EMBL/GenBank/DDBJ databases">
        <title>Nepenthes gracilis genome sequencing.</title>
        <authorList>
            <person name="Fukushima K."/>
        </authorList>
    </citation>
    <scope>NUCLEOTIDE SEQUENCE</scope>
    <source>
        <strain evidence="1">SING2019-196</strain>
    </source>
</reference>
<accession>A0AAD3XXM2</accession>
<protein>
    <submittedName>
        <fullName evidence="1">Uncharacterized protein</fullName>
    </submittedName>
</protein>
<evidence type="ECO:0000313" key="2">
    <source>
        <dbReference type="Proteomes" id="UP001279734"/>
    </source>
</evidence>
<dbReference type="EMBL" id="BSYO01000021">
    <property type="protein sequence ID" value="GMH20040.1"/>
    <property type="molecule type" value="Genomic_DNA"/>
</dbReference>
<dbReference type="PANTHER" id="PTHR37255:SF1">
    <property type="entry name" value="OS07G0669600 PROTEIN"/>
    <property type="match status" value="1"/>
</dbReference>
<organism evidence="1 2">
    <name type="scientific">Nepenthes gracilis</name>
    <name type="common">Slender pitcher plant</name>
    <dbReference type="NCBI Taxonomy" id="150966"/>
    <lineage>
        <taxon>Eukaryota</taxon>
        <taxon>Viridiplantae</taxon>
        <taxon>Streptophyta</taxon>
        <taxon>Embryophyta</taxon>
        <taxon>Tracheophyta</taxon>
        <taxon>Spermatophyta</taxon>
        <taxon>Magnoliopsida</taxon>
        <taxon>eudicotyledons</taxon>
        <taxon>Gunneridae</taxon>
        <taxon>Pentapetalae</taxon>
        <taxon>Caryophyllales</taxon>
        <taxon>Nepenthaceae</taxon>
        <taxon>Nepenthes</taxon>
    </lineage>
</organism>
<name>A0AAD3XXM2_NEPGR</name>
<proteinExistence type="predicted"/>
<evidence type="ECO:0000313" key="1">
    <source>
        <dbReference type="EMBL" id="GMH20040.1"/>
    </source>
</evidence>
<dbReference type="PANTHER" id="PTHR37255">
    <property type="entry name" value="OS07G0669600 PROTEIN"/>
    <property type="match status" value="1"/>
</dbReference>